<dbReference type="InterPro" id="IPR001356">
    <property type="entry name" value="HD"/>
</dbReference>
<keyword evidence="3 5" id="KW-0371">Homeobox</keyword>
<proteinExistence type="evidence at transcript level"/>
<dbReference type="IntAct" id="G5EGE2">
    <property type="interactions" value="3"/>
</dbReference>
<feature type="compositionally biased region" description="Basic and acidic residues" evidence="7">
    <location>
        <begin position="14"/>
        <end position="23"/>
    </location>
</feature>
<dbReference type="Gene3D" id="1.10.10.60">
    <property type="entry name" value="Homeodomain-like"/>
    <property type="match status" value="1"/>
</dbReference>
<protein>
    <submittedName>
        <fullName evidence="9">COG-1A</fullName>
    </submittedName>
    <submittedName>
        <fullName evidence="10">Homeobox domain-containing protein</fullName>
    </submittedName>
</protein>
<reference evidence="10" key="3">
    <citation type="submission" date="2003-03" db="EMBL/GenBank/DDBJ databases">
        <authorList>
            <person name="Sulson J.E."/>
            <person name="Waterston R."/>
        </authorList>
    </citation>
    <scope>NUCLEOTIDE SEQUENCE</scope>
    <source>
        <strain evidence="10">Bristol N2</strain>
    </source>
</reference>
<dbReference type="CDD" id="cd00086">
    <property type="entry name" value="homeodomain"/>
    <property type="match status" value="1"/>
</dbReference>
<dbReference type="GO" id="GO:0007389">
    <property type="term" value="P:pattern specification process"/>
    <property type="evidence" value="ECO:0000315"/>
    <property type="project" value="WormBase"/>
</dbReference>
<dbReference type="Bgee" id="WBGene00000584">
    <property type="expression patterns" value="Expressed in pharyngeal muscle cell (C elegans) and 3 other cell types or tissues"/>
</dbReference>
<evidence type="ECO:0000256" key="4">
    <source>
        <dbReference type="ARBA" id="ARBA00023242"/>
    </source>
</evidence>
<dbReference type="GO" id="GO:0008406">
    <property type="term" value="P:gonad development"/>
    <property type="evidence" value="ECO:0000315"/>
    <property type="project" value="WormBase"/>
</dbReference>
<dbReference type="PROSITE" id="PS50071">
    <property type="entry name" value="HOMEOBOX_2"/>
    <property type="match status" value="1"/>
</dbReference>
<dbReference type="InterPro" id="IPR050394">
    <property type="entry name" value="Homeobox_NK-like"/>
</dbReference>
<comment type="subcellular location">
    <subcellularLocation>
        <location evidence="1 5 6">Nucleus</location>
    </subcellularLocation>
</comment>
<dbReference type="SUPFAM" id="SSF46689">
    <property type="entry name" value="Homeodomain-like"/>
    <property type="match status" value="1"/>
</dbReference>
<gene>
    <name evidence="10 12" type="primary">cog-1</name>
    <name evidence="10" type="ORF">CELE_R03C1.3</name>
    <name evidence="12" type="ORF">R03C1.3</name>
</gene>
<dbReference type="PRINTS" id="PR00024">
    <property type="entry name" value="HOMEOBOX"/>
</dbReference>
<organism evidence="10 11">
    <name type="scientific">Caenorhabditis elegans</name>
    <dbReference type="NCBI Taxonomy" id="6239"/>
    <lineage>
        <taxon>Eukaryota</taxon>
        <taxon>Metazoa</taxon>
        <taxon>Ecdysozoa</taxon>
        <taxon>Nematoda</taxon>
        <taxon>Chromadorea</taxon>
        <taxon>Rhabditida</taxon>
        <taxon>Rhabditina</taxon>
        <taxon>Rhabditomorpha</taxon>
        <taxon>Rhabditoidea</taxon>
        <taxon>Rhabditidae</taxon>
        <taxon>Peloderinae</taxon>
        <taxon>Caenorhabditis</taxon>
    </lineage>
</organism>
<dbReference type="GO" id="GO:0005634">
    <property type="term" value="C:nucleus"/>
    <property type="evidence" value="ECO:0000318"/>
    <property type="project" value="GO_Central"/>
</dbReference>
<dbReference type="EMBL" id="AY151209">
    <property type="protein sequence ID" value="AAN72826.1"/>
    <property type="molecule type" value="mRNA"/>
</dbReference>
<dbReference type="AlphaFoldDB" id="G5EGE2"/>
<dbReference type="SMR" id="G5EGE2"/>
<evidence type="ECO:0000256" key="2">
    <source>
        <dbReference type="ARBA" id="ARBA00023125"/>
    </source>
</evidence>
<dbReference type="KEGG" id="cel:CELE_R03C1.3"/>
<dbReference type="OMA" id="TQIMAQL"/>
<evidence type="ECO:0000313" key="12">
    <source>
        <dbReference type="WormBase" id="R03C1.3a"/>
    </source>
</evidence>
<dbReference type="GO" id="GO:0000981">
    <property type="term" value="F:DNA-binding transcription factor activity, RNA polymerase II-specific"/>
    <property type="evidence" value="ECO:0000318"/>
    <property type="project" value="GO_Central"/>
</dbReference>
<reference evidence="9" key="2">
    <citation type="journal article" date="2002" name="Dev. Biol.">
        <title>Caenorhabditis elegans cog-1 locus encodes GTX/Nkx6.1 homeodomain proteins and regulates multiple aspects of reproductive system development.</title>
        <authorList>
            <person name="Palmer R.E."/>
            <person name="Inoue T."/>
            <person name="Sherwood D.R."/>
            <person name="Jiang L.I."/>
            <person name="Sternberg P.W."/>
        </authorList>
    </citation>
    <scope>NUCLEOTIDE SEQUENCE</scope>
</reference>
<dbReference type="ExpressionAtlas" id="G5EGE2">
    <property type="expression patterns" value="baseline and differential"/>
</dbReference>
<dbReference type="eggNOG" id="KOG0847">
    <property type="taxonomic scope" value="Eukaryota"/>
</dbReference>
<feature type="region of interest" description="Disordered" evidence="7">
    <location>
        <begin position="1"/>
        <end position="82"/>
    </location>
</feature>
<sequence length="256" mass="28046">MSLIMSEPPQLTTPDDKDVENRKHSSTYSISNLLLEKKESSPSGSSSEDDSASSNDDDQRSPSATSSFIFPPASSSSSSESATSPTQIMAQLMANGGAVDPGLQAYFFLLQSQLNSQSMMNRVTQENVSRALTSFNLLNNLPGALPSLSPMGRLQHSMQLSPNSLNMQKKQSRPTFTGHQIYQLERKFEQTKYLAGADRAQLAQELNMSESQVKVWFQNRRTKWRKKEAADNALVKRGASGDKSPCSLSPFLSAGI</sequence>
<dbReference type="GO" id="GO:0000978">
    <property type="term" value="F:RNA polymerase II cis-regulatory region sequence-specific DNA binding"/>
    <property type="evidence" value="ECO:0000318"/>
    <property type="project" value="GO_Central"/>
</dbReference>
<reference evidence="10" key="4">
    <citation type="submission" date="2024-10" db="EMBL/GenBank/DDBJ databases">
        <authorList>
            <consortium name="WormBase Consortium"/>
            <person name="WormBase"/>
        </authorList>
    </citation>
    <scope>NUCLEOTIDE SEQUENCE</scope>
    <source>
        <strain evidence="10">Bristol N2</strain>
    </source>
</reference>
<dbReference type="GO" id="GO:0006357">
    <property type="term" value="P:regulation of transcription by RNA polymerase II"/>
    <property type="evidence" value="ECO:0000318"/>
    <property type="project" value="GO_Central"/>
</dbReference>
<dbReference type="PANTHER" id="PTHR24340:SF35">
    <property type="entry name" value="HGTX, ISOFORM C"/>
    <property type="match status" value="1"/>
</dbReference>
<evidence type="ECO:0000256" key="7">
    <source>
        <dbReference type="SAM" id="MobiDB-lite"/>
    </source>
</evidence>
<dbReference type="HOGENOM" id="CLU_1086780_0_0_1"/>
<dbReference type="RefSeq" id="NP_001022264.1">
    <property type="nucleotide sequence ID" value="NM_001027093.4"/>
</dbReference>
<dbReference type="InterPro" id="IPR017970">
    <property type="entry name" value="Homeobox_CS"/>
</dbReference>
<name>G5EGE2_CAEEL</name>
<evidence type="ECO:0000256" key="5">
    <source>
        <dbReference type="PROSITE-ProRule" id="PRU00108"/>
    </source>
</evidence>
<feature type="DNA-binding region" description="Homeobox" evidence="5">
    <location>
        <begin position="169"/>
        <end position="228"/>
    </location>
</feature>
<dbReference type="SMART" id="SM00389">
    <property type="entry name" value="HOX"/>
    <property type="match status" value="1"/>
</dbReference>
<evidence type="ECO:0000256" key="3">
    <source>
        <dbReference type="ARBA" id="ARBA00023155"/>
    </source>
</evidence>
<dbReference type="GO" id="GO:0030154">
    <property type="term" value="P:cell differentiation"/>
    <property type="evidence" value="ECO:0000318"/>
    <property type="project" value="GO_Central"/>
</dbReference>
<dbReference type="GO" id="GO:0140297">
    <property type="term" value="F:DNA-binding transcription factor binding"/>
    <property type="evidence" value="ECO:0000353"/>
    <property type="project" value="WormBase"/>
</dbReference>
<dbReference type="CTD" id="175149"/>
<dbReference type="STRING" id="6239.R03C1.3a.1"/>
<keyword evidence="4 5" id="KW-0539">Nucleus</keyword>
<dbReference type="GeneID" id="175149"/>
<dbReference type="OrthoDB" id="6159439at2759"/>
<dbReference type="FunCoup" id="G5EGE2">
    <property type="interactions" value="166"/>
</dbReference>
<dbReference type="PaxDb" id="6239-R03C1.3a"/>
<dbReference type="AGR" id="WB:WBGene00000584"/>
<feature type="domain" description="Homeobox" evidence="8">
    <location>
        <begin position="167"/>
        <end position="227"/>
    </location>
</feature>
<dbReference type="Pfam" id="PF00046">
    <property type="entry name" value="Homeodomain"/>
    <property type="match status" value="1"/>
</dbReference>
<dbReference type="Proteomes" id="UP000001940">
    <property type="component" value="Chromosome II"/>
</dbReference>
<dbReference type="WormBase" id="R03C1.3a">
    <property type="protein sequence ID" value="CE25964"/>
    <property type="gene ID" value="WBGene00000584"/>
    <property type="gene designation" value="cog-1"/>
</dbReference>
<dbReference type="EMBL" id="BX284602">
    <property type="protein sequence ID" value="CAB05260.2"/>
    <property type="molecule type" value="Genomic_DNA"/>
</dbReference>
<evidence type="ECO:0000313" key="11">
    <source>
        <dbReference type="Proteomes" id="UP000001940"/>
    </source>
</evidence>
<keyword evidence="11" id="KW-1185">Reference proteome</keyword>
<dbReference type="InterPro" id="IPR020479">
    <property type="entry name" value="HD_metazoa"/>
</dbReference>
<dbReference type="FunFam" id="1.10.10.60:FF:000391">
    <property type="entry name" value="Homeobox transcription factor"/>
    <property type="match status" value="1"/>
</dbReference>
<evidence type="ECO:0000256" key="6">
    <source>
        <dbReference type="RuleBase" id="RU000682"/>
    </source>
</evidence>
<dbReference type="InterPro" id="IPR009057">
    <property type="entry name" value="Homeodomain-like_sf"/>
</dbReference>
<dbReference type="GO" id="GO:0010629">
    <property type="term" value="P:negative regulation of gene expression"/>
    <property type="evidence" value="ECO:0000315"/>
    <property type="project" value="UniProtKB"/>
</dbReference>
<accession>G5EGE2</accession>
<evidence type="ECO:0000313" key="9">
    <source>
        <dbReference type="EMBL" id="AAN72826.1"/>
    </source>
</evidence>
<dbReference type="GO" id="GO:0010628">
    <property type="term" value="P:positive regulation of gene expression"/>
    <property type="evidence" value="ECO:0000315"/>
    <property type="project" value="UniProtKB"/>
</dbReference>
<evidence type="ECO:0000313" key="10">
    <source>
        <dbReference type="EMBL" id="CAB05260.2"/>
    </source>
</evidence>
<dbReference type="GO" id="GO:0003388">
    <property type="term" value="P:neuron development involved in amphid sensory organ development"/>
    <property type="evidence" value="ECO:0000315"/>
    <property type="project" value="UniProtKB"/>
</dbReference>
<reference evidence="10 11" key="1">
    <citation type="journal article" date="1998" name="Science">
        <title>Genome sequence of the nematode C. elegans: a platform for investigating biology.</title>
        <authorList>
            <consortium name="The C. elegans sequencing consortium"/>
            <person name="Sulson J.E."/>
            <person name="Waterston R."/>
        </authorList>
    </citation>
    <scope>NUCLEOTIDE SEQUENCE [LARGE SCALE GENOMIC DNA]</scope>
    <source>
        <strain evidence="10 11">Bristol N2</strain>
    </source>
</reference>
<dbReference type="PROSITE" id="PS00027">
    <property type="entry name" value="HOMEOBOX_1"/>
    <property type="match status" value="1"/>
</dbReference>
<dbReference type="GO" id="GO:0007368">
    <property type="term" value="P:determination of left/right symmetry"/>
    <property type="evidence" value="ECO:0000315"/>
    <property type="project" value="WormBase"/>
</dbReference>
<evidence type="ECO:0000259" key="8">
    <source>
        <dbReference type="PROSITE" id="PS50071"/>
    </source>
</evidence>
<keyword evidence="2 5" id="KW-0238">DNA-binding</keyword>
<evidence type="ECO:0000256" key="1">
    <source>
        <dbReference type="ARBA" id="ARBA00004123"/>
    </source>
</evidence>
<dbReference type="PIR" id="T23866">
    <property type="entry name" value="T23866"/>
</dbReference>
<feature type="compositionally biased region" description="Low complexity" evidence="7">
    <location>
        <begin position="61"/>
        <end position="82"/>
    </location>
</feature>
<dbReference type="PANTHER" id="PTHR24340">
    <property type="entry name" value="HOMEOBOX PROTEIN NKX"/>
    <property type="match status" value="1"/>
</dbReference>